<proteinExistence type="predicted"/>
<gene>
    <name evidence="4" type="ORF">CLV84_2404</name>
</gene>
<dbReference type="Gene3D" id="2.40.160.50">
    <property type="entry name" value="membrane protein fhac: a member of the omp85/tpsb transporter family"/>
    <property type="match status" value="1"/>
</dbReference>
<protein>
    <submittedName>
        <fullName evidence="4">Surface antigen-like protein</fullName>
    </submittedName>
</protein>
<comment type="subcellular location">
    <subcellularLocation>
        <location evidence="1">Membrane</location>
    </subcellularLocation>
</comment>
<comment type="caution">
    <text evidence="4">The sequence shown here is derived from an EMBL/GenBank/DDBJ whole genome shotgun (WGS) entry which is preliminary data.</text>
</comment>
<accession>A0A2S6I2W0</accession>
<dbReference type="RefSeq" id="WP_104420002.1">
    <property type="nucleotide sequence ID" value="NZ_PTJC01000006.1"/>
</dbReference>
<name>A0A2S6I2W0_9BACT</name>
<dbReference type="Proteomes" id="UP000237662">
    <property type="component" value="Unassembled WGS sequence"/>
</dbReference>
<feature type="domain" description="Bacterial surface antigen (D15)" evidence="3">
    <location>
        <begin position="143"/>
        <end position="356"/>
    </location>
</feature>
<evidence type="ECO:0000256" key="2">
    <source>
        <dbReference type="ARBA" id="ARBA00023136"/>
    </source>
</evidence>
<dbReference type="Gene3D" id="3.10.20.310">
    <property type="entry name" value="membrane protein fhac"/>
    <property type="match status" value="1"/>
</dbReference>
<organism evidence="4 5">
    <name type="scientific">Neolewinella xylanilytica</name>
    <dbReference type="NCBI Taxonomy" id="1514080"/>
    <lineage>
        <taxon>Bacteria</taxon>
        <taxon>Pseudomonadati</taxon>
        <taxon>Bacteroidota</taxon>
        <taxon>Saprospiria</taxon>
        <taxon>Saprospirales</taxon>
        <taxon>Lewinellaceae</taxon>
        <taxon>Neolewinella</taxon>
    </lineage>
</organism>
<dbReference type="InterPro" id="IPR000184">
    <property type="entry name" value="Bac_surfAg_D15"/>
</dbReference>
<dbReference type="GO" id="GO:0019867">
    <property type="term" value="C:outer membrane"/>
    <property type="evidence" value="ECO:0007669"/>
    <property type="project" value="InterPro"/>
</dbReference>
<evidence type="ECO:0000313" key="5">
    <source>
        <dbReference type="Proteomes" id="UP000237662"/>
    </source>
</evidence>
<keyword evidence="5" id="KW-1185">Reference proteome</keyword>
<evidence type="ECO:0000313" key="4">
    <source>
        <dbReference type="EMBL" id="PPK85505.1"/>
    </source>
</evidence>
<sequence>MRLLLLFIFFITPFLVKAGPGDSVYIDEVLLIGHKKTRPRVIFREMTFGRGQQIAREELSLEIDRSYNNLMNTGLFASVDIAYDTASAEMGSTVILVNMRESWYIYPVPEFELADRNFNVWWNEQERSLDRVNIGGKLTHYNVTGQRDRLKVGFTTGYTRSMEASYGFPYLNKAGSIGMSVGFSYQRRREQNYLTRNNRQEFYSDPNTFVYRRSSAQVSVSYRRKIYLSHSFGIGWQESQIADTIAELLNPEFYGDGRQSQRYFRISYDMSNDRRDIRNYPWKGTLLRAGISKDGLGIYGERDGLEVHADYQKFIPFWKHYSFNYALAGKYSLIRTQQPFLENRAIGFGSNGLIGYQFYVVDGLDMMIWRLGLRRELFKTKLDLGKLVFIDAFRYVPIRMAVSLQFNQGFANAPFVDDSNRLNNNLLTGFGAGLDVILYYDMVGGVQYNRNHLGEDGVYLNLNMSF</sequence>
<dbReference type="AlphaFoldDB" id="A0A2S6I2W0"/>
<dbReference type="EMBL" id="PTJC01000006">
    <property type="protein sequence ID" value="PPK85505.1"/>
    <property type="molecule type" value="Genomic_DNA"/>
</dbReference>
<dbReference type="Pfam" id="PF01103">
    <property type="entry name" value="Omp85"/>
    <property type="match status" value="1"/>
</dbReference>
<evidence type="ECO:0000259" key="3">
    <source>
        <dbReference type="Pfam" id="PF01103"/>
    </source>
</evidence>
<keyword evidence="2" id="KW-0472">Membrane</keyword>
<reference evidence="4 5" key="1">
    <citation type="submission" date="2018-02" db="EMBL/GenBank/DDBJ databases">
        <title>Genomic Encyclopedia of Archaeal and Bacterial Type Strains, Phase II (KMG-II): from individual species to whole genera.</title>
        <authorList>
            <person name="Goeker M."/>
        </authorList>
    </citation>
    <scope>NUCLEOTIDE SEQUENCE [LARGE SCALE GENOMIC DNA]</scope>
    <source>
        <strain evidence="4 5">DSM 29526</strain>
    </source>
</reference>
<evidence type="ECO:0000256" key="1">
    <source>
        <dbReference type="ARBA" id="ARBA00004370"/>
    </source>
</evidence>
<dbReference type="OrthoDB" id="9768717at2"/>